<evidence type="ECO:0000313" key="1">
    <source>
        <dbReference type="EMBL" id="SVC05206.1"/>
    </source>
</evidence>
<dbReference type="AlphaFoldDB" id="A0A382IZX7"/>
<evidence type="ECO:0000313" key="2">
    <source>
        <dbReference type="EMBL" id="SVD02457.1"/>
    </source>
</evidence>
<protein>
    <submittedName>
        <fullName evidence="1">Uncharacterized protein</fullName>
    </submittedName>
</protein>
<organism evidence="1">
    <name type="scientific">marine metagenome</name>
    <dbReference type="NCBI Taxonomy" id="408172"/>
    <lineage>
        <taxon>unclassified sequences</taxon>
        <taxon>metagenomes</taxon>
        <taxon>ecological metagenomes</taxon>
    </lineage>
</organism>
<dbReference type="EMBL" id="UINC01070787">
    <property type="protein sequence ID" value="SVC05206.1"/>
    <property type="molecule type" value="Genomic_DNA"/>
</dbReference>
<reference evidence="1" key="1">
    <citation type="submission" date="2018-05" db="EMBL/GenBank/DDBJ databases">
        <authorList>
            <person name="Lanie J.A."/>
            <person name="Ng W.-L."/>
            <person name="Kazmierczak K.M."/>
            <person name="Andrzejewski T.M."/>
            <person name="Davidsen T.M."/>
            <person name="Wayne K.J."/>
            <person name="Tettelin H."/>
            <person name="Glass J.I."/>
            <person name="Rusch D."/>
            <person name="Podicherti R."/>
            <person name="Tsui H.-C.T."/>
            <person name="Winkler M.E."/>
        </authorList>
    </citation>
    <scope>NUCLEOTIDE SEQUENCE</scope>
</reference>
<accession>A0A382IZX7</accession>
<feature type="non-terminal residue" evidence="1">
    <location>
        <position position="31"/>
    </location>
</feature>
<name>A0A382IZX7_9ZZZZ</name>
<sequence>MGGEEEQGGGAPVFPKEELESQRRLWWINYF</sequence>
<dbReference type="EMBL" id="UINC01124956">
    <property type="protein sequence ID" value="SVD02457.1"/>
    <property type="molecule type" value="Genomic_DNA"/>
</dbReference>
<gene>
    <name evidence="1" type="ORF">METZ01_LOCUS258060</name>
    <name evidence="2" type="ORF">METZ01_LOCUS355311</name>
</gene>
<proteinExistence type="predicted"/>